<keyword evidence="2" id="KW-0808">Transferase</keyword>
<dbReference type="InterPro" id="IPR000182">
    <property type="entry name" value="GNAT_dom"/>
</dbReference>
<dbReference type="Pfam" id="PF13302">
    <property type="entry name" value="Acetyltransf_3"/>
    <property type="match status" value="1"/>
</dbReference>
<dbReference type="AlphaFoldDB" id="A0A537IYS0"/>
<dbReference type="PANTHER" id="PTHR43610:SF1">
    <property type="entry name" value="N-ACETYLTRANSFERASE DOMAIN-CONTAINING PROTEIN"/>
    <property type="match status" value="1"/>
</dbReference>
<accession>A0A537IYS0</accession>
<name>A0A537IYS0_9BACT</name>
<dbReference type="Gene3D" id="3.40.630.30">
    <property type="match status" value="1"/>
</dbReference>
<dbReference type="PANTHER" id="PTHR43610">
    <property type="entry name" value="BLL6696 PROTEIN"/>
    <property type="match status" value="1"/>
</dbReference>
<dbReference type="GO" id="GO:0016747">
    <property type="term" value="F:acyltransferase activity, transferring groups other than amino-acyl groups"/>
    <property type="evidence" value="ECO:0007669"/>
    <property type="project" value="InterPro"/>
</dbReference>
<dbReference type="EMBL" id="VBAP01000027">
    <property type="protein sequence ID" value="TMI76202.1"/>
    <property type="molecule type" value="Genomic_DNA"/>
</dbReference>
<dbReference type="PROSITE" id="PS51186">
    <property type="entry name" value="GNAT"/>
    <property type="match status" value="1"/>
</dbReference>
<evidence type="ECO:0000313" key="2">
    <source>
        <dbReference type="EMBL" id="TMI76202.1"/>
    </source>
</evidence>
<reference evidence="2 3" key="1">
    <citation type="journal article" date="2019" name="Nat. Microbiol.">
        <title>Mediterranean grassland soil C-N compound turnover is dependent on rainfall and depth, and is mediated by genomically divergent microorganisms.</title>
        <authorList>
            <person name="Diamond S."/>
            <person name="Andeer P.F."/>
            <person name="Li Z."/>
            <person name="Crits-Christoph A."/>
            <person name="Burstein D."/>
            <person name="Anantharaman K."/>
            <person name="Lane K.R."/>
            <person name="Thomas B.C."/>
            <person name="Pan C."/>
            <person name="Northen T.R."/>
            <person name="Banfield J.F."/>
        </authorList>
    </citation>
    <scope>NUCLEOTIDE SEQUENCE [LARGE SCALE GENOMIC DNA]</scope>
    <source>
        <strain evidence="2">NP_8</strain>
    </source>
</reference>
<gene>
    <name evidence="2" type="ORF">E6H05_04300</name>
</gene>
<dbReference type="Proteomes" id="UP000318834">
    <property type="component" value="Unassembled WGS sequence"/>
</dbReference>
<protein>
    <submittedName>
        <fullName evidence="2">GNAT family N-acetyltransferase</fullName>
    </submittedName>
</protein>
<sequence>MDIRPVLLEGRLVRLEPLSMDHHAALCAVGFDPELWRWTLNLVQTPEQMREYMKAALDAQARGSELPFATCERASGRAVGSTRFGNIDRANRRVEIGWTWIARPWQRTAVNTEAKYLMLRHAFEQWGCVRVELKTDVLNETSRVALRRLGAKEEGVLRRHMITATGRIRDTVYYSILDTEWPAVKAMLEAKLVQPARPGAGGA</sequence>
<proteinExistence type="predicted"/>
<dbReference type="InterPro" id="IPR016181">
    <property type="entry name" value="Acyl_CoA_acyltransferase"/>
</dbReference>
<feature type="domain" description="N-acetyltransferase" evidence="1">
    <location>
        <begin position="13"/>
        <end position="179"/>
    </location>
</feature>
<comment type="caution">
    <text evidence="2">The sequence shown here is derived from an EMBL/GenBank/DDBJ whole genome shotgun (WGS) entry which is preliminary data.</text>
</comment>
<evidence type="ECO:0000259" key="1">
    <source>
        <dbReference type="PROSITE" id="PS51186"/>
    </source>
</evidence>
<evidence type="ECO:0000313" key="3">
    <source>
        <dbReference type="Proteomes" id="UP000318834"/>
    </source>
</evidence>
<dbReference type="SUPFAM" id="SSF55729">
    <property type="entry name" value="Acyl-CoA N-acyltransferases (Nat)"/>
    <property type="match status" value="1"/>
</dbReference>
<organism evidence="2 3">
    <name type="scientific">Candidatus Segetimicrobium genomatis</name>
    <dbReference type="NCBI Taxonomy" id="2569760"/>
    <lineage>
        <taxon>Bacteria</taxon>
        <taxon>Bacillati</taxon>
        <taxon>Candidatus Sysuimicrobiota</taxon>
        <taxon>Candidatus Sysuimicrobiia</taxon>
        <taxon>Candidatus Sysuimicrobiales</taxon>
        <taxon>Candidatus Segetimicrobiaceae</taxon>
        <taxon>Candidatus Segetimicrobium</taxon>
    </lineage>
</organism>